<organism evidence="2 3">
    <name type="scientific">Permianibacter aggregans</name>
    <dbReference type="NCBI Taxonomy" id="1510150"/>
    <lineage>
        <taxon>Bacteria</taxon>
        <taxon>Pseudomonadati</taxon>
        <taxon>Pseudomonadota</taxon>
        <taxon>Gammaproteobacteria</taxon>
        <taxon>Pseudomonadales</taxon>
        <taxon>Pseudomonadaceae</taxon>
        <taxon>Permianibacter</taxon>
    </lineage>
</organism>
<reference evidence="2 3" key="1">
    <citation type="submission" date="2019-03" db="EMBL/GenBank/DDBJ databases">
        <title>Genomic Encyclopedia of Type Strains, Phase IV (KMG-IV): sequencing the most valuable type-strain genomes for metagenomic binning, comparative biology and taxonomic classification.</title>
        <authorList>
            <person name="Goeker M."/>
        </authorList>
    </citation>
    <scope>NUCLEOTIDE SEQUENCE [LARGE SCALE GENOMIC DNA]</scope>
    <source>
        <strain evidence="2 3">DSM 103792</strain>
    </source>
</reference>
<dbReference type="AlphaFoldDB" id="A0A4R6UTA3"/>
<evidence type="ECO:0000313" key="2">
    <source>
        <dbReference type="EMBL" id="TDQ49496.1"/>
    </source>
</evidence>
<feature type="transmembrane region" description="Helical" evidence="1">
    <location>
        <begin position="150"/>
        <end position="172"/>
    </location>
</feature>
<sequence length="198" mass="23592">MSEPMTYDWQQLATTWQLLPIDELRLRRSTRWKTWRMAANATLEVLVIFYVWAMTFWFWGDLHSVIWRSWLLLWCVLTPFFVAWSFYNKRGTWQSRDETTVALLMLRKQRAEAGIRYAKNSVIAMLSSAAMAVLFGVIDQGYAPAAEEMLWYRVWWPVIFVVAWLVFGAAITEWYRRLQQRKLAEVSKLLTEFDSRLS</sequence>
<feature type="transmembrane region" description="Helical" evidence="1">
    <location>
        <begin position="37"/>
        <end position="59"/>
    </location>
</feature>
<comment type="caution">
    <text evidence="2">The sequence shown here is derived from an EMBL/GenBank/DDBJ whole genome shotgun (WGS) entry which is preliminary data.</text>
</comment>
<feature type="transmembrane region" description="Helical" evidence="1">
    <location>
        <begin position="65"/>
        <end position="87"/>
    </location>
</feature>
<keyword evidence="1" id="KW-0812">Transmembrane</keyword>
<name>A0A4R6UTA3_9GAMM</name>
<accession>A0A4R6UTA3</accession>
<keyword evidence="1" id="KW-1133">Transmembrane helix</keyword>
<keyword evidence="3" id="KW-1185">Reference proteome</keyword>
<dbReference type="Proteomes" id="UP000295375">
    <property type="component" value="Unassembled WGS sequence"/>
</dbReference>
<gene>
    <name evidence="2" type="ORF">EV696_104202</name>
</gene>
<protein>
    <submittedName>
        <fullName evidence="2">Uncharacterized protein</fullName>
    </submittedName>
</protein>
<proteinExistence type="predicted"/>
<evidence type="ECO:0000256" key="1">
    <source>
        <dbReference type="SAM" id="Phobius"/>
    </source>
</evidence>
<dbReference type="RefSeq" id="WP_133589137.1">
    <property type="nucleotide sequence ID" value="NZ_CP037953.1"/>
</dbReference>
<feature type="transmembrane region" description="Helical" evidence="1">
    <location>
        <begin position="117"/>
        <end position="138"/>
    </location>
</feature>
<keyword evidence="1" id="KW-0472">Membrane</keyword>
<evidence type="ECO:0000313" key="3">
    <source>
        <dbReference type="Proteomes" id="UP000295375"/>
    </source>
</evidence>
<dbReference type="EMBL" id="SNYM01000004">
    <property type="protein sequence ID" value="TDQ49496.1"/>
    <property type="molecule type" value="Genomic_DNA"/>
</dbReference>